<keyword evidence="2" id="KW-0472">Membrane</keyword>
<sequence length="474" mass="50601">MPSDHPDDRDDPRTRRDGPRDRDGDYEDDRPPRRRKDNGAPQNQPLQASALGVLALVQGIGSLFASFIPCVGVLGLVGGAVGLLLGVLGFVLARRSQRTGTGLPIAGIVVNTFAVIIGGGWLLLMALVFNKRDDALPADDGGSITITAVALDQEFDANELAADRKYKGKTLVVSGVVKRITRDDKPGKVTIELSGTPESTVDCHFDRANQGDLGPLVVGQDVTIRGRCRGKVRSYVTLETCALVSEEKKVGPKAPDEPPTEATADALVAEYNGNVVAADTKYKEKVLDVTGKVVRIIRNKPGKVTVEFESELGPTVACDFNSKEAHAQLAELVVGDSVVIRGSCRGTVDEVITLGNCSIVKKVDKPTAGPATAVTLDKISKDYEKNVVSADAKYKGKRLEVSGTVIRIVKNKPGKITVQLGTEERLMMDCDFLAKDGQAQLAEVDAGDKVVIRGTCRGQDFGTLLLENCSVVKE</sequence>
<proteinExistence type="predicted"/>
<keyword evidence="4" id="KW-1185">Reference proteome</keyword>
<protein>
    <submittedName>
        <fullName evidence="3">Uncharacterized protein</fullName>
    </submittedName>
</protein>
<dbReference type="Proteomes" id="UP000503447">
    <property type="component" value="Chromosome"/>
</dbReference>
<dbReference type="AlphaFoldDB" id="A0A6M5YWR9"/>
<feature type="compositionally biased region" description="Basic and acidic residues" evidence="1">
    <location>
        <begin position="1"/>
        <end position="23"/>
    </location>
</feature>
<organism evidence="3 4">
    <name type="scientific">Frigoriglobus tundricola</name>
    <dbReference type="NCBI Taxonomy" id="2774151"/>
    <lineage>
        <taxon>Bacteria</taxon>
        <taxon>Pseudomonadati</taxon>
        <taxon>Planctomycetota</taxon>
        <taxon>Planctomycetia</taxon>
        <taxon>Gemmatales</taxon>
        <taxon>Gemmataceae</taxon>
        <taxon>Frigoriglobus</taxon>
    </lineage>
</organism>
<keyword evidence="2" id="KW-0812">Transmembrane</keyword>
<dbReference type="EMBL" id="CP053452">
    <property type="protein sequence ID" value="QJW98547.1"/>
    <property type="molecule type" value="Genomic_DNA"/>
</dbReference>
<evidence type="ECO:0000256" key="2">
    <source>
        <dbReference type="SAM" id="Phobius"/>
    </source>
</evidence>
<reference evidence="4" key="1">
    <citation type="submission" date="2020-05" db="EMBL/GenBank/DDBJ databases">
        <title>Frigoriglobus tundricola gen. nov., sp. nov., a psychrotolerant cellulolytic planctomycete of the family Gemmataceae with two divergent copies of 16S rRNA gene.</title>
        <authorList>
            <person name="Kulichevskaya I.S."/>
            <person name="Ivanova A.A."/>
            <person name="Naumoff D.G."/>
            <person name="Beletsky A.V."/>
            <person name="Rijpstra W.I.C."/>
            <person name="Sinninghe Damste J.S."/>
            <person name="Mardanov A.V."/>
            <person name="Ravin N.V."/>
            <person name="Dedysh S.N."/>
        </authorList>
    </citation>
    <scope>NUCLEOTIDE SEQUENCE [LARGE SCALE GENOMIC DNA]</scope>
    <source>
        <strain evidence="4">PL17</strain>
    </source>
</reference>
<evidence type="ECO:0000313" key="4">
    <source>
        <dbReference type="Proteomes" id="UP000503447"/>
    </source>
</evidence>
<keyword evidence="2" id="KW-1133">Transmembrane helix</keyword>
<feature type="region of interest" description="Disordered" evidence="1">
    <location>
        <begin position="1"/>
        <end position="44"/>
    </location>
</feature>
<dbReference type="InterPro" id="IPR024422">
    <property type="entry name" value="Protein_unknown_function_OB"/>
</dbReference>
<dbReference type="KEGG" id="ftj:FTUN_6142"/>
<evidence type="ECO:0000313" key="3">
    <source>
        <dbReference type="EMBL" id="QJW98547.1"/>
    </source>
</evidence>
<feature type="transmembrane region" description="Helical" evidence="2">
    <location>
        <begin position="105"/>
        <end position="129"/>
    </location>
</feature>
<gene>
    <name evidence="3" type="ORF">FTUN_6142</name>
</gene>
<dbReference type="RefSeq" id="WP_171473700.1">
    <property type="nucleotide sequence ID" value="NZ_CP053452.2"/>
</dbReference>
<accession>A0A6M5YWR9</accession>
<feature type="transmembrane region" description="Helical" evidence="2">
    <location>
        <begin position="74"/>
        <end position="93"/>
    </location>
</feature>
<evidence type="ECO:0000256" key="1">
    <source>
        <dbReference type="SAM" id="MobiDB-lite"/>
    </source>
</evidence>
<name>A0A6M5YWR9_9BACT</name>
<dbReference type="Pfam" id="PF12869">
    <property type="entry name" value="tRNA_anti-like"/>
    <property type="match status" value="3"/>
</dbReference>